<dbReference type="EMBL" id="BGZK01000208">
    <property type="protein sequence ID" value="GBP28520.1"/>
    <property type="molecule type" value="Genomic_DNA"/>
</dbReference>
<sequence length="114" mass="12481">MAPLLLPERVYGQARVLWPIKQLRTSPTFMGGGAHDGSEALRYRDAITDTHSKEIYGALRDVGIEAVRTMVVSFSSLWSKFHAASPPAARAARRPRPAPLPYGAGRAIPLVHHI</sequence>
<evidence type="ECO:0000313" key="1">
    <source>
        <dbReference type="EMBL" id="GBP28520.1"/>
    </source>
</evidence>
<keyword evidence="2" id="KW-1185">Reference proteome</keyword>
<comment type="caution">
    <text evidence="1">The sequence shown here is derived from an EMBL/GenBank/DDBJ whole genome shotgun (WGS) entry which is preliminary data.</text>
</comment>
<gene>
    <name evidence="1" type="ORF">EVAR_22983_1</name>
</gene>
<evidence type="ECO:0000313" key="2">
    <source>
        <dbReference type="Proteomes" id="UP000299102"/>
    </source>
</evidence>
<dbReference type="AlphaFoldDB" id="A0A4C1UQM0"/>
<reference evidence="1 2" key="1">
    <citation type="journal article" date="2019" name="Commun. Biol.">
        <title>The bagworm genome reveals a unique fibroin gene that provides high tensile strength.</title>
        <authorList>
            <person name="Kono N."/>
            <person name="Nakamura H."/>
            <person name="Ohtoshi R."/>
            <person name="Tomita M."/>
            <person name="Numata K."/>
            <person name="Arakawa K."/>
        </authorList>
    </citation>
    <scope>NUCLEOTIDE SEQUENCE [LARGE SCALE GENOMIC DNA]</scope>
</reference>
<name>A0A4C1UQM0_EUMVA</name>
<organism evidence="1 2">
    <name type="scientific">Eumeta variegata</name>
    <name type="common">Bagworm moth</name>
    <name type="synonym">Eumeta japonica</name>
    <dbReference type="NCBI Taxonomy" id="151549"/>
    <lineage>
        <taxon>Eukaryota</taxon>
        <taxon>Metazoa</taxon>
        <taxon>Ecdysozoa</taxon>
        <taxon>Arthropoda</taxon>
        <taxon>Hexapoda</taxon>
        <taxon>Insecta</taxon>
        <taxon>Pterygota</taxon>
        <taxon>Neoptera</taxon>
        <taxon>Endopterygota</taxon>
        <taxon>Lepidoptera</taxon>
        <taxon>Glossata</taxon>
        <taxon>Ditrysia</taxon>
        <taxon>Tineoidea</taxon>
        <taxon>Psychidae</taxon>
        <taxon>Oiketicinae</taxon>
        <taxon>Eumeta</taxon>
    </lineage>
</organism>
<protein>
    <submittedName>
        <fullName evidence="1">Uncharacterized protein</fullName>
    </submittedName>
</protein>
<accession>A0A4C1UQM0</accession>
<proteinExistence type="predicted"/>
<dbReference type="Proteomes" id="UP000299102">
    <property type="component" value="Unassembled WGS sequence"/>
</dbReference>